<accession>A0A7X1CQT9</accession>
<dbReference type="AlphaFoldDB" id="A0A7X1CQT9"/>
<dbReference type="PANTHER" id="PTHR46246">
    <property type="entry name" value="GUANOSINE-3',5'-BIS(DIPHOSPHATE) 3'-PYROPHOSPHOHYDROLASE MESH1"/>
    <property type="match status" value="1"/>
</dbReference>
<dbReference type="InterPro" id="IPR052194">
    <property type="entry name" value="MESH1"/>
</dbReference>
<reference evidence="3 4" key="1">
    <citation type="submission" date="2020-03" db="EMBL/GenBank/DDBJ databases">
        <title>Soil Listeria distribution.</title>
        <authorList>
            <person name="Liao J."/>
            <person name="Wiedmann M."/>
        </authorList>
    </citation>
    <scope>NUCLEOTIDE SEQUENCE [LARGE SCALE GENOMIC DNA]</scope>
    <source>
        <strain evidence="3 4">FSL L7-0741</strain>
    </source>
</reference>
<feature type="domain" description="HD/PDEase" evidence="2">
    <location>
        <begin position="21"/>
        <end position="127"/>
    </location>
</feature>
<gene>
    <name evidence="3" type="ORF">HCA69_13420</name>
</gene>
<dbReference type="Proteomes" id="UP000535908">
    <property type="component" value="Unassembled WGS sequence"/>
</dbReference>
<evidence type="ECO:0000313" key="4">
    <source>
        <dbReference type="Proteomes" id="UP000535908"/>
    </source>
</evidence>
<dbReference type="CDD" id="cd00077">
    <property type="entry name" value="HDc"/>
    <property type="match status" value="1"/>
</dbReference>
<sequence length="180" mass="21072">MYQRASDFAEEAHQTQRRKITGEPYFSHPRNVANLLRGAGFREEVVAAGFLHDVVEDTPVTLDEVRALFGEEVADLVASHTEDKTLSWEDRKSYTIEFLRTASLEQKAIIVADKLDNLQSIKYAWSSEGDKVWSYFNRGYKQQKWYNESIVANMYEGLEDSEIPAYFEQYERLCHWIFRK</sequence>
<evidence type="ECO:0000313" key="3">
    <source>
        <dbReference type="EMBL" id="MBC1937376.1"/>
    </source>
</evidence>
<proteinExistence type="predicted"/>
<dbReference type="SUPFAM" id="SSF109604">
    <property type="entry name" value="HD-domain/PDEase-like"/>
    <property type="match status" value="1"/>
</dbReference>
<evidence type="ECO:0000256" key="1">
    <source>
        <dbReference type="SAM" id="MobiDB-lite"/>
    </source>
</evidence>
<organism evidence="3 4">
    <name type="scientific">Listeria grandensis</name>
    <dbReference type="NCBI Taxonomy" id="1494963"/>
    <lineage>
        <taxon>Bacteria</taxon>
        <taxon>Bacillati</taxon>
        <taxon>Bacillota</taxon>
        <taxon>Bacilli</taxon>
        <taxon>Bacillales</taxon>
        <taxon>Listeriaceae</taxon>
        <taxon>Listeria</taxon>
    </lineage>
</organism>
<dbReference type="Pfam" id="PF13328">
    <property type="entry name" value="HD_4"/>
    <property type="match status" value="1"/>
</dbReference>
<dbReference type="SMART" id="SM00471">
    <property type="entry name" value="HDc"/>
    <property type="match status" value="1"/>
</dbReference>
<dbReference type="GO" id="GO:0008893">
    <property type="term" value="F:guanosine-3',5'-bis(diphosphate) 3'-diphosphatase activity"/>
    <property type="evidence" value="ECO:0007669"/>
    <property type="project" value="TreeGrafter"/>
</dbReference>
<name>A0A7X1CQT9_9LIST</name>
<evidence type="ECO:0000259" key="2">
    <source>
        <dbReference type="SMART" id="SM00471"/>
    </source>
</evidence>
<dbReference type="PANTHER" id="PTHR46246:SF1">
    <property type="entry name" value="GUANOSINE-3',5'-BIS(DIPHOSPHATE) 3'-PYROPHOSPHOHYDROLASE MESH1"/>
    <property type="match status" value="1"/>
</dbReference>
<keyword evidence="3" id="KW-0378">Hydrolase</keyword>
<comment type="caution">
    <text evidence="3">The sequence shown here is derived from an EMBL/GenBank/DDBJ whole genome shotgun (WGS) entry which is preliminary data.</text>
</comment>
<dbReference type="Gene3D" id="1.10.3210.10">
    <property type="entry name" value="Hypothetical protein af1432"/>
    <property type="match status" value="1"/>
</dbReference>
<feature type="region of interest" description="Disordered" evidence="1">
    <location>
        <begin position="1"/>
        <end position="25"/>
    </location>
</feature>
<dbReference type="InterPro" id="IPR003607">
    <property type="entry name" value="HD/PDEase_dom"/>
</dbReference>
<protein>
    <submittedName>
        <fullName evidence="3">Bifunctional (P)ppGpp synthetase/guanosine-3',5'-bis(Diphosphate) 3'-pyrophosphohydrolase</fullName>
    </submittedName>
</protein>
<dbReference type="EMBL" id="JAARWN010000016">
    <property type="protein sequence ID" value="MBC1937376.1"/>
    <property type="molecule type" value="Genomic_DNA"/>
</dbReference>
<dbReference type="RefSeq" id="WP_185527087.1">
    <property type="nucleotide sequence ID" value="NZ_JAARWN010000016.1"/>
</dbReference>